<reference evidence="1 2" key="1">
    <citation type="journal article" date="2021" name="Microbiol. Spectr.">
        <title>A Single Bacterium Capable of Oxidation and Reduction of Iron at Circumneutral pH.</title>
        <authorList>
            <person name="Kato S."/>
            <person name="Ohkuma M."/>
        </authorList>
    </citation>
    <scope>NUCLEOTIDE SEQUENCE [LARGE SCALE GENOMIC DNA]</scope>
    <source>
        <strain evidence="1 2">MIZ03</strain>
    </source>
</reference>
<dbReference type="EMBL" id="AP024238">
    <property type="protein sequence ID" value="BCO29010.1"/>
    <property type="molecule type" value="Genomic_DNA"/>
</dbReference>
<accession>A0ABM7MRP2</accession>
<keyword evidence="2" id="KW-1185">Reference proteome</keyword>
<proteinExistence type="predicted"/>
<evidence type="ECO:0000313" key="1">
    <source>
        <dbReference type="EMBL" id="BCO29010.1"/>
    </source>
</evidence>
<organism evidence="1 2">
    <name type="scientific">Rhodoferax lithotrophicus</name>
    <dbReference type="NCBI Taxonomy" id="2798804"/>
    <lineage>
        <taxon>Bacteria</taxon>
        <taxon>Pseudomonadati</taxon>
        <taxon>Pseudomonadota</taxon>
        <taxon>Betaproteobacteria</taxon>
        <taxon>Burkholderiales</taxon>
        <taxon>Comamonadaceae</taxon>
        <taxon>Rhodoferax</taxon>
    </lineage>
</organism>
<name>A0ABM7MRP2_9BURK</name>
<gene>
    <name evidence="1" type="ORF">MIZ03_3920</name>
</gene>
<dbReference type="Proteomes" id="UP000824366">
    <property type="component" value="Chromosome"/>
</dbReference>
<evidence type="ECO:0000313" key="2">
    <source>
        <dbReference type="Proteomes" id="UP000824366"/>
    </source>
</evidence>
<sequence length="45" mass="4961">MKQKPADFQPKEHAKLCKLGASVAAMQQIDTGTVKVREQLHPPCT</sequence>
<protein>
    <submittedName>
        <fullName evidence="1">Uncharacterized protein</fullName>
    </submittedName>
</protein>